<keyword evidence="2" id="KW-1185">Reference proteome</keyword>
<dbReference type="VEuPathDB" id="VectorBase:GAUT005154"/>
<dbReference type="EnsemblMetazoa" id="GAUT005154-RA">
    <property type="protein sequence ID" value="GAUT005154-PA"/>
    <property type="gene ID" value="GAUT005154"/>
</dbReference>
<proteinExistence type="predicted"/>
<dbReference type="AlphaFoldDB" id="A0A1A9UHL5"/>
<sequence>MSCKRKRITTILQIYVHIFQHKSLYTLLDMTKFPETRKNTQFLAKRTCDLYFYKNHGIRNYEHIDFVYSNPDLNIFSLGYQLLCSGLCMREVSLYVTWNVATNDDQSTMKLVPYGSSRIVARRLSDSNFVAMRPLTLVKPLNGLLLQSAFLRSISAIQILR</sequence>
<reference evidence="1" key="1">
    <citation type="submission" date="2020-05" db="UniProtKB">
        <authorList>
            <consortium name="EnsemblMetazoa"/>
        </authorList>
    </citation>
    <scope>IDENTIFICATION</scope>
    <source>
        <strain evidence="1">TTRI</strain>
    </source>
</reference>
<protein>
    <submittedName>
        <fullName evidence="1">Uncharacterized protein</fullName>
    </submittedName>
</protein>
<dbReference type="Proteomes" id="UP000078200">
    <property type="component" value="Unassembled WGS sequence"/>
</dbReference>
<organism evidence="1 2">
    <name type="scientific">Glossina austeni</name>
    <name type="common">Savannah tsetse fly</name>
    <dbReference type="NCBI Taxonomy" id="7395"/>
    <lineage>
        <taxon>Eukaryota</taxon>
        <taxon>Metazoa</taxon>
        <taxon>Ecdysozoa</taxon>
        <taxon>Arthropoda</taxon>
        <taxon>Hexapoda</taxon>
        <taxon>Insecta</taxon>
        <taxon>Pterygota</taxon>
        <taxon>Neoptera</taxon>
        <taxon>Endopterygota</taxon>
        <taxon>Diptera</taxon>
        <taxon>Brachycera</taxon>
        <taxon>Muscomorpha</taxon>
        <taxon>Hippoboscoidea</taxon>
        <taxon>Glossinidae</taxon>
        <taxon>Glossina</taxon>
    </lineage>
</organism>
<name>A0A1A9UHL5_GLOAU</name>
<evidence type="ECO:0000313" key="1">
    <source>
        <dbReference type="EnsemblMetazoa" id="GAUT005154-PA"/>
    </source>
</evidence>
<accession>A0A1A9UHL5</accession>
<evidence type="ECO:0000313" key="2">
    <source>
        <dbReference type="Proteomes" id="UP000078200"/>
    </source>
</evidence>